<organism evidence="2 3">
    <name type="scientific">Cytospora paraplurivora</name>
    <dbReference type="NCBI Taxonomy" id="2898453"/>
    <lineage>
        <taxon>Eukaryota</taxon>
        <taxon>Fungi</taxon>
        <taxon>Dikarya</taxon>
        <taxon>Ascomycota</taxon>
        <taxon>Pezizomycotina</taxon>
        <taxon>Sordariomycetes</taxon>
        <taxon>Sordariomycetidae</taxon>
        <taxon>Diaporthales</taxon>
        <taxon>Cytosporaceae</taxon>
        <taxon>Cytospora</taxon>
    </lineage>
</organism>
<accession>A0AAN9YD46</accession>
<evidence type="ECO:0000256" key="1">
    <source>
        <dbReference type="SAM" id="MobiDB-lite"/>
    </source>
</evidence>
<dbReference type="EMBL" id="JAJSPL020000048">
    <property type="protein sequence ID" value="KAK7733068.1"/>
    <property type="molecule type" value="Genomic_DNA"/>
</dbReference>
<feature type="region of interest" description="Disordered" evidence="1">
    <location>
        <begin position="1"/>
        <end position="427"/>
    </location>
</feature>
<comment type="caution">
    <text evidence="2">The sequence shown here is derived from an EMBL/GenBank/DDBJ whole genome shotgun (WGS) entry which is preliminary data.</text>
</comment>
<feature type="compositionally biased region" description="Basic and acidic residues" evidence="1">
    <location>
        <begin position="102"/>
        <end position="118"/>
    </location>
</feature>
<evidence type="ECO:0008006" key="4">
    <source>
        <dbReference type="Google" id="ProtNLM"/>
    </source>
</evidence>
<evidence type="ECO:0000313" key="3">
    <source>
        <dbReference type="Proteomes" id="UP001320245"/>
    </source>
</evidence>
<feature type="compositionally biased region" description="Acidic residues" evidence="1">
    <location>
        <begin position="408"/>
        <end position="422"/>
    </location>
</feature>
<dbReference type="InterPro" id="IPR025212">
    <property type="entry name" value="CAD_CENP-Q"/>
</dbReference>
<feature type="compositionally biased region" description="Low complexity" evidence="1">
    <location>
        <begin position="356"/>
        <end position="368"/>
    </location>
</feature>
<dbReference type="Pfam" id="PF13094">
    <property type="entry name" value="CENP-Q"/>
    <property type="match status" value="1"/>
</dbReference>
<feature type="compositionally biased region" description="Low complexity" evidence="1">
    <location>
        <begin position="70"/>
        <end position="82"/>
    </location>
</feature>
<protein>
    <recommendedName>
        <fullName evidence="4">Kinetochore protein fta7</fullName>
    </recommendedName>
</protein>
<dbReference type="SMART" id="SM00384">
    <property type="entry name" value="AT_hook"/>
    <property type="match status" value="4"/>
</dbReference>
<gene>
    <name evidence="2" type="ORF">SLS53_008255</name>
</gene>
<feature type="compositionally biased region" description="Polar residues" evidence="1">
    <location>
        <begin position="89"/>
        <end position="101"/>
    </location>
</feature>
<evidence type="ECO:0000313" key="2">
    <source>
        <dbReference type="EMBL" id="KAK7733068.1"/>
    </source>
</evidence>
<dbReference type="InterPro" id="IPR017956">
    <property type="entry name" value="AT_hook_DNA-bd_motif"/>
</dbReference>
<dbReference type="Proteomes" id="UP001320245">
    <property type="component" value="Unassembled WGS sequence"/>
</dbReference>
<name>A0AAN9YD46_9PEZI</name>
<feature type="compositionally biased region" description="Basic and acidic residues" evidence="1">
    <location>
        <begin position="381"/>
        <end position="395"/>
    </location>
</feature>
<dbReference type="AlphaFoldDB" id="A0AAN9YD46"/>
<proteinExistence type="predicted"/>
<sequence length="686" mass="75051">MPKDIIDTYKPPKASDQKRKRGRPPGASRVEHDASTSEAPIANDEPDAEEQARPRKRGRRTGANNASTVPGAAAQDGPAQPARRGRPPKTSQQDAARNTETLPERQGKGTGRNQEEATNKSTRITKGKKEKQQSRDARAEEEEQSSGLRRSGRERRPLNSDEVVGSNRQSSPKRRLPENGSNDAAPVAAGATQDKVEVGKSKRKRNGKAVQGNESRAEDGSSSPNPRRGARERRTRNPTQVSKGRPDDGNEAQSTSPAEDAKPRQKRAGASPKDGVTSKAQKRGHGAKTGNTQPKRGRPRVGIADGEEGRALQPQQGNRSKAPGKASKGANTSVATGSEEKGSQSQLKRRGRPKASADQSQASGQDQPSKARLPVRGRPAKSREDQDETRPEPKRQQTQPQPKQLEPVPEESESPEPEEEFELPFRHLKEATRNVSRHTISEKWNALDGPSINAVGAFLADAQRPVLLRLQDTGRRREHASSALSTVSRRLRSKLVKGFPFPAPTAGAPNRAGQGSYEDEFDFERIVDAIQTLESTLNPLQHSVGLLEREIKREEDALAKDYDNLHKLEANARSEAKGWREKARREHVLAPGIKKKGEDGDDEVPRDNLELVPRTEDDASGGLFKGLQDEELVAISKQLGSHMESMKGNLQQIGGVVPAITRTKAALQQVLLKRLDDEQYERVLVG</sequence>
<reference evidence="2 3" key="1">
    <citation type="journal article" date="2023" name="PLoS ONE">
        <title>Cytospora paraplurivora sp. nov. isolated from orchards with fruit tree decline syndrome in Ontario, Canada.</title>
        <authorList>
            <person name="Ilyukhin E."/>
            <person name="Nguyen H.D.T."/>
            <person name="Castle A.J."/>
            <person name="Ellouze W."/>
        </authorList>
    </citation>
    <scope>NUCLEOTIDE SEQUENCE [LARGE SCALE GENOMIC DNA]</scope>
    <source>
        <strain evidence="2 3">FDS-564</strain>
    </source>
</reference>
<keyword evidence="3" id="KW-1185">Reference proteome</keyword>
<feature type="compositionally biased region" description="Low complexity" evidence="1">
    <location>
        <begin position="396"/>
        <end position="407"/>
    </location>
</feature>
<dbReference type="GO" id="GO:0003677">
    <property type="term" value="F:DNA binding"/>
    <property type="evidence" value="ECO:0007669"/>
    <property type="project" value="InterPro"/>
</dbReference>